<keyword evidence="2" id="KW-1185">Reference proteome</keyword>
<comment type="caution">
    <text evidence="1">The sequence shown here is derived from an EMBL/GenBank/DDBJ whole genome shotgun (WGS) entry which is preliminary data.</text>
</comment>
<dbReference type="EMBL" id="NMUH01000014">
    <property type="protein sequence ID" value="MQL68437.1"/>
    <property type="molecule type" value="Genomic_DNA"/>
</dbReference>
<sequence>MMIRSSSVDLDENNELSGELWVNQPNIDAESKETLAVECPRIVVNPVPTPLSLRGTEVPLGSLPGMTLDGPCVEDVDPKAWAVSYAPQVSMIPVLFDDNHELSKAEKFRLAFVERDLRLAPKRAKNVRQHQRRAEREWAMSSADAKII</sequence>
<gene>
    <name evidence="1" type="ORF">Taro_000720</name>
</gene>
<accession>A0A843TE06</accession>
<evidence type="ECO:0000313" key="2">
    <source>
        <dbReference type="Proteomes" id="UP000652761"/>
    </source>
</evidence>
<proteinExistence type="predicted"/>
<dbReference type="AlphaFoldDB" id="A0A843TE06"/>
<dbReference type="Proteomes" id="UP000652761">
    <property type="component" value="Unassembled WGS sequence"/>
</dbReference>
<organism evidence="1 2">
    <name type="scientific">Colocasia esculenta</name>
    <name type="common">Wild taro</name>
    <name type="synonym">Arum esculentum</name>
    <dbReference type="NCBI Taxonomy" id="4460"/>
    <lineage>
        <taxon>Eukaryota</taxon>
        <taxon>Viridiplantae</taxon>
        <taxon>Streptophyta</taxon>
        <taxon>Embryophyta</taxon>
        <taxon>Tracheophyta</taxon>
        <taxon>Spermatophyta</taxon>
        <taxon>Magnoliopsida</taxon>
        <taxon>Liliopsida</taxon>
        <taxon>Araceae</taxon>
        <taxon>Aroideae</taxon>
        <taxon>Colocasieae</taxon>
        <taxon>Colocasia</taxon>
    </lineage>
</organism>
<dbReference type="OrthoDB" id="10257471at2759"/>
<name>A0A843TE06_COLES</name>
<reference evidence="1" key="1">
    <citation type="submission" date="2017-07" db="EMBL/GenBank/DDBJ databases">
        <title>Taro Niue Genome Assembly and Annotation.</title>
        <authorList>
            <person name="Atibalentja N."/>
            <person name="Keating K."/>
            <person name="Fields C.J."/>
        </authorList>
    </citation>
    <scope>NUCLEOTIDE SEQUENCE</scope>
    <source>
        <strain evidence="1">Niue_2</strain>
        <tissue evidence="1">Leaf</tissue>
    </source>
</reference>
<evidence type="ECO:0000313" key="1">
    <source>
        <dbReference type="EMBL" id="MQL68437.1"/>
    </source>
</evidence>
<protein>
    <submittedName>
        <fullName evidence="1">Uncharacterized protein</fullName>
    </submittedName>
</protein>